<dbReference type="InterPro" id="IPR000639">
    <property type="entry name" value="Epox_hydrolase-like"/>
</dbReference>
<dbReference type="PANTHER" id="PTHR43329">
    <property type="entry name" value="EPOXIDE HYDROLASE"/>
    <property type="match status" value="1"/>
</dbReference>
<keyword evidence="4" id="KW-1185">Reference proteome</keyword>
<evidence type="ECO:0000256" key="1">
    <source>
        <dbReference type="ARBA" id="ARBA00022801"/>
    </source>
</evidence>
<dbReference type="PROSITE" id="PS51318">
    <property type="entry name" value="TAT"/>
    <property type="match status" value="1"/>
</dbReference>
<keyword evidence="1 3" id="KW-0378">Hydrolase</keyword>
<dbReference type="Proteomes" id="UP000295172">
    <property type="component" value="Unassembled WGS sequence"/>
</dbReference>
<organism evidence="3 4">
    <name type="scientific">Kribbella turkmenica</name>
    <dbReference type="NCBI Taxonomy" id="2530375"/>
    <lineage>
        <taxon>Bacteria</taxon>
        <taxon>Bacillati</taxon>
        <taxon>Actinomycetota</taxon>
        <taxon>Actinomycetes</taxon>
        <taxon>Propionibacteriales</taxon>
        <taxon>Kribbellaceae</taxon>
        <taxon>Kribbella</taxon>
    </lineage>
</organism>
<evidence type="ECO:0000313" key="4">
    <source>
        <dbReference type="Proteomes" id="UP000295172"/>
    </source>
</evidence>
<dbReference type="Gene3D" id="3.40.50.1820">
    <property type="entry name" value="alpha/beta hydrolase"/>
    <property type="match status" value="1"/>
</dbReference>
<dbReference type="EMBL" id="SMKR01000012">
    <property type="protein sequence ID" value="TDD29321.1"/>
    <property type="molecule type" value="Genomic_DNA"/>
</dbReference>
<dbReference type="RefSeq" id="WP_132316579.1">
    <property type="nucleotide sequence ID" value="NZ_SMKR01000012.1"/>
</dbReference>
<dbReference type="GO" id="GO:0016787">
    <property type="term" value="F:hydrolase activity"/>
    <property type="evidence" value="ECO:0007669"/>
    <property type="project" value="UniProtKB-KW"/>
</dbReference>
<dbReference type="InterPro" id="IPR000073">
    <property type="entry name" value="AB_hydrolase_1"/>
</dbReference>
<dbReference type="SUPFAM" id="SSF53474">
    <property type="entry name" value="alpha/beta-Hydrolases"/>
    <property type="match status" value="1"/>
</dbReference>
<reference evidence="3 4" key="1">
    <citation type="submission" date="2019-02" db="EMBL/GenBank/DDBJ databases">
        <title>Draft genome sequences of novel Actinobacteria.</title>
        <authorList>
            <person name="Sahin N."/>
            <person name="Ay H."/>
            <person name="Saygin H."/>
        </authorList>
    </citation>
    <scope>NUCLEOTIDE SEQUENCE [LARGE SCALE GENOMIC DNA]</scope>
    <source>
        <strain evidence="3 4">16K104</strain>
    </source>
</reference>
<dbReference type="InterPro" id="IPR006311">
    <property type="entry name" value="TAT_signal"/>
</dbReference>
<evidence type="ECO:0000259" key="2">
    <source>
        <dbReference type="Pfam" id="PF00561"/>
    </source>
</evidence>
<dbReference type="OrthoDB" id="3507586at2"/>
<dbReference type="Pfam" id="PF00561">
    <property type="entry name" value="Abhydrolase_1"/>
    <property type="match status" value="1"/>
</dbReference>
<evidence type="ECO:0000313" key="3">
    <source>
        <dbReference type="EMBL" id="TDD29321.1"/>
    </source>
</evidence>
<proteinExistence type="predicted"/>
<protein>
    <submittedName>
        <fullName evidence="3">Alpha/beta hydrolase</fullName>
    </submittedName>
</protein>
<feature type="domain" description="AB hydrolase-1" evidence="2">
    <location>
        <begin position="101"/>
        <end position="348"/>
    </location>
</feature>
<gene>
    <name evidence="3" type="ORF">E1218_04630</name>
</gene>
<comment type="caution">
    <text evidence="3">The sequence shown here is derived from an EMBL/GenBank/DDBJ whole genome shotgun (WGS) entry which is preliminary data.</text>
</comment>
<dbReference type="AlphaFoldDB" id="A0A4R4XEQ1"/>
<dbReference type="PRINTS" id="PR00412">
    <property type="entry name" value="EPOXHYDRLASE"/>
</dbReference>
<name>A0A4R4XEQ1_9ACTN</name>
<sequence>MSTSPSDPPTKVVSDVSQSHAVRRPFSRRRFVGTAAAATGVSLLGGLATSTASAAPKRLLDGIGSVSTAPRLPAGFTRTFRSRFIEANGVRQHAVIGGDGPPLLLVHGWPENWFAWRFLMPALARDFTVIAVDQRGIGLTEKTRDGYDTATLADDLAALMTELGHQQFAVVGHDTGYIIGYALAADHRDRVSRLVVAEIPGPPGVVDPEHAPPPLFLPEFLNNRLWHIPFNRVNDELIVDMVRSNADAFYRYEFTVQGGGATLPDYAIDYYVSLYNRDRNALRASFGLYRAWDAILTQNGQRQHTKLTIPVLGIGGENSWGPAAAGGIKPAASDVQTAVIAGVGHWVAEQAPAQMLEVLGTFLAPYLKATG</sequence>
<accession>A0A4R4XEQ1</accession>
<dbReference type="InterPro" id="IPR029058">
    <property type="entry name" value="AB_hydrolase_fold"/>
</dbReference>